<accession>A0ABR5VIU3</accession>
<dbReference type="Proteomes" id="UP000075766">
    <property type="component" value="Unassembled WGS sequence"/>
</dbReference>
<keyword evidence="3" id="KW-1133">Transmembrane helix</keyword>
<feature type="transmembrane region" description="Helical" evidence="3">
    <location>
        <begin position="269"/>
        <end position="291"/>
    </location>
</feature>
<dbReference type="RefSeq" id="WP_062273735.1">
    <property type="nucleotide sequence ID" value="NZ_LSYU01000037.1"/>
</dbReference>
<dbReference type="InterPro" id="IPR029787">
    <property type="entry name" value="Nucleotide_cyclase"/>
</dbReference>
<dbReference type="SUPFAM" id="SSF55073">
    <property type="entry name" value="Nucleotide cyclase"/>
    <property type="match status" value="1"/>
</dbReference>
<evidence type="ECO:0000313" key="6">
    <source>
        <dbReference type="Proteomes" id="UP000075766"/>
    </source>
</evidence>
<sequence length="495" mass="55426">MQHRQNIHNIYVIVGLAVTLLVASFYLLGMRPLIKHLEQIHDERITFQLTESSALIHSIFDDQRNIARQVASRSAIRARQAAYLRGEIDHEALVAFCRPKLADAIDAHEDLVSVARYAPDGSRLYSAGAEVPAAYDQKCPTASDDRIELLAADAGRHRLYYCSPLHDTTGRRIGTDLLVMHDQRLHEAVDRQTRPGVGLALVFGEAHSSYWSTQKVSPRMTAALMQHLDGAPPVDGFTIRQQRLERDPDWRILLIVDDAEHARPIERRILPLLVAILATTTAIYLLTVITLRPIIAALLEQKALLARSRCDGLTGAYNHAYMQELLDAELARTTRYGRPLSLILLDIDHFKQVNDRHGHQAGDRVLRTLTLRCRQTIRQTDQLARYGGEEFLVILPETGRAQAMTLAERLRQGVARDEFQVPGERLRLTISLGVISTEGLPRPVDKYDLIEAVDRALYRSKREGRDRVSYGAIVPAVPPASGRKSAAASRGEEGK</sequence>
<evidence type="ECO:0000259" key="4">
    <source>
        <dbReference type="PROSITE" id="PS50887"/>
    </source>
</evidence>
<dbReference type="Pfam" id="PF00990">
    <property type="entry name" value="GGDEF"/>
    <property type="match status" value="1"/>
</dbReference>
<feature type="domain" description="GGDEF" evidence="4">
    <location>
        <begin position="338"/>
        <end position="473"/>
    </location>
</feature>
<dbReference type="InterPro" id="IPR050469">
    <property type="entry name" value="Diguanylate_Cyclase"/>
</dbReference>
<dbReference type="SMART" id="SM00267">
    <property type="entry name" value="GGDEF"/>
    <property type="match status" value="1"/>
</dbReference>
<dbReference type="CDD" id="cd01949">
    <property type="entry name" value="GGDEF"/>
    <property type="match status" value="1"/>
</dbReference>
<dbReference type="PANTHER" id="PTHR45138">
    <property type="entry name" value="REGULATORY COMPONENTS OF SENSORY TRANSDUCTION SYSTEM"/>
    <property type="match status" value="1"/>
</dbReference>
<reference evidence="5 6" key="1">
    <citation type="submission" date="2016-02" db="EMBL/GenBank/DDBJ databases">
        <title>Genome sequence of Marichromatium gracile YL-28, a purple sulfur bacterium.</title>
        <authorList>
            <person name="Zhao C."/>
            <person name="Hong X."/>
            <person name="Chen S."/>
            <person name="Yang S."/>
        </authorList>
    </citation>
    <scope>NUCLEOTIDE SEQUENCE [LARGE SCALE GENOMIC DNA]</scope>
    <source>
        <strain evidence="5 6">YL28</strain>
    </source>
</reference>
<evidence type="ECO:0000256" key="3">
    <source>
        <dbReference type="SAM" id="Phobius"/>
    </source>
</evidence>
<feature type="region of interest" description="Disordered" evidence="2">
    <location>
        <begin position="476"/>
        <end position="495"/>
    </location>
</feature>
<feature type="transmembrane region" description="Helical" evidence="3">
    <location>
        <begin position="6"/>
        <end position="28"/>
    </location>
</feature>
<dbReference type="Gene3D" id="3.30.70.270">
    <property type="match status" value="1"/>
</dbReference>
<dbReference type="PANTHER" id="PTHR45138:SF24">
    <property type="entry name" value="DIGUANYLATE CYCLASE DGCC-RELATED"/>
    <property type="match status" value="1"/>
</dbReference>
<keyword evidence="6" id="KW-1185">Reference proteome</keyword>
<evidence type="ECO:0000313" key="5">
    <source>
        <dbReference type="EMBL" id="KXX65236.1"/>
    </source>
</evidence>
<feature type="compositionally biased region" description="Low complexity" evidence="2">
    <location>
        <begin position="480"/>
        <end position="489"/>
    </location>
</feature>
<evidence type="ECO:0000256" key="1">
    <source>
        <dbReference type="ARBA" id="ARBA00012528"/>
    </source>
</evidence>
<dbReference type="EMBL" id="LSYU01000037">
    <property type="protein sequence ID" value="KXX65236.1"/>
    <property type="molecule type" value="Genomic_DNA"/>
</dbReference>
<gene>
    <name evidence="5" type="ORF">AY586_10815</name>
</gene>
<dbReference type="PROSITE" id="PS50887">
    <property type="entry name" value="GGDEF"/>
    <property type="match status" value="1"/>
</dbReference>
<dbReference type="NCBIfam" id="TIGR00254">
    <property type="entry name" value="GGDEF"/>
    <property type="match status" value="1"/>
</dbReference>
<organism evidence="5 6">
    <name type="scientific">Marichromatium gracile</name>
    <name type="common">Chromatium gracile</name>
    <dbReference type="NCBI Taxonomy" id="1048"/>
    <lineage>
        <taxon>Bacteria</taxon>
        <taxon>Pseudomonadati</taxon>
        <taxon>Pseudomonadota</taxon>
        <taxon>Gammaproteobacteria</taxon>
        <taxon>Chromatiales</taxon>
        <taxon>Chromatiaceae</taxon>
        <taxon>Marichromatium</taxon>
    </lineage>
</organism>
<comment type="caution">
    <text evidence="5">The sequence shown here is derived from an EMBL/GenBank/DDBJ whole genome shotgun (WGS) entry which is preliminary data.</text>
</comment>
<dbReference type="EC" id="2.7.7.65" evidence="1"/>
<dbReference type="InterPro" id="IPR000160">
    <property type="entry name" value="GGDEF_dom"/>
</dbReference>
<name>A0ABR5VIU3_MARGR</name>
<keyword evidence="3" id="KW-0472">Membrane</keyword>
<proteinExistence type="predicted"/>
<protein>
    <recommendedName>
        <fullName evidence="1">diguanylate cyclase</fullName>
        <ecNumber evidence="1">2.7.7.65</ecNumber>
    </recommendedName>
</protein>
<dbReference type="InterPro" id="IPR043128">
    <property type="entry name" value="Rev_trsase/Diguanyl_cyclase"/>
</dbReference>
<evidence type="ECO:0000256" key="2">
    <source>
        <dbReference type="SAM" id="MobiDB-lite"/>
    </source>
</evidence>
<keyword evidence="3" id="KW-0812">Transmembrane</keyword>